<dbReference type="Pfam" id="PF00072">
    <property type="entry name" value="Response_reg"/>
    <property type="match status" value="1"/>
</dbReference>
<reference evidence="4 5" key="1">
    <citation type="journal article" date="2014" name="Genome Announc.">
        <title>Complete Genome Sequence of Hyphomicrobium nitrativorans Strain NL23, a Denitrifying Bacterium Isolated from Biofilm of a Methanol-Fed Denitrification System Treating Seawater at the Montreal Biodome.</title>
        <authorList>
            <person name="Martineau C."/>
            <person name="Villeneuve C."/>
            <person name="Mauffrey F."/>
            <person name="Villemur R."/>
        </authorList>
    </citation>
    <scope>NUCLEOTIDE SEQUENCE [LARGE SCALE GENOMIC DNA]</scope>
    <source>
        <strain evidence="4">NL23</strain>
    </source>
</reference>
<proteinExistence type="predicted"/>
<dbReference type="OrthoDB" id="9800897at2"/>
<dbReference type="PANTHER" id="PTHR44591">
    <property type="entry name" value="STRESS RESPONSE REGULATOR PROTEIN 1"/>
    <property type="match status" value="1"/>
</dbReference>
<dbReference type="SUPFAM" id="SSF52172">
    <property type="entry name" value="CheY-like"/>
    <property type="match status" value="1"/>
</dbReference>
<dbReference type="KEGG" id="hni:W911_00505"/>
<evidence type="ECO:0000313" key="4">
    <source>
        <dbReference type="EMBL" id="AHB47218.1"/>
    </source>
</evidence>
<evidence type="ECO:0000259" key="3">
    <source>
        <dbReference type="PROSITE" id="PS50110"/>
    </source>
</evidence>
<name>V5S9A5_9HYPH</name>
<dbReference type="InterPro" id="IPR011006">
    <property type="entry name" value="CheY-like_superfamily"/>
</dbReference>
<feature type="modified residue" description="4-aspartylphosphate" evidence="2">
    <location>
        <position position="57"/>
    </location>
</feature>
<keyword evidence="5" id="KW-1185">Reference proteome</keyword>
<dbReference type="InterPro" id="IPR050595">
    <property type="entry name" value="Bact_response_regulator"/>
</dbReference>
<protein>
    <submittedName>
        <fullName evidence="4">Chemotaxis protein CheY</fullName>
    </submittedName>
</protein>
<dbReference type="PROSITE" id="PS50110">
    <property type="entry name" value="RESPONSE_REGULATORY"/>
    <property type="match status" value="1"/>
</dbReference>
<dbReference type="GO" id="GO:0000160">
    <property type="term" value="P:phosphorelay signal transduction system"/>
    <property type="evidence" value="ECO:0007669"/>
    <property type="project" value="InterPro"/>
</dbReference>
<dbReference type="Proteomes" id="UP000018542">
    <property type="component" value="Chromosome"/>
</dbReference>
<organism evidence="4 5">
    <name type="scientific">Hyphomicrobium nitrativorans NL23</name>
    <dbReference type="NCBI Taxonomy" id="1029756"/>
    <lineage>
        <taxon>Bacteria</taxon>
        <taxon>Pseudomonadati</taxon>
        <taxon>Pseudomonadota</taxon>
        <taxon>Alphaproteobacteria</taxon>
        <taxon>Hyphomicrobiales</taxon>
        <taxon>Hyphomicrobiaceae</taxon>
        <taxon>Hyphomicrobium</taxon>
    </lineage>
</organism>
<dbReference type="SMART" id="SM00448">
    <property type="entry name" value="REC"/>
    <property type="match status" value="1"/>
</dbReference>
<dbReference type="AlphaFoldDB" id="V5S9A5"/>
<dbReference type="HOGENOM" id="CLU_000445_69_12_5"/>
<dbReference type="PANTHER" id="PTHR44591:SF25">
    <property type="entry name" value="CHEMOTAXIS TWO-COMPONENT RESPONSE REGULATOR"/>
    <property type="match status" value="1"/>
</dbReference>
<dbReference type="STRING" id="1029756.W911_00505"/>
<dbReference type="PATRIC" id="fig|1029756.8.peg.110"/>
<dbReference type="EMBL" id="CP006912">
    <property type="protein sequence ID" value="AHB47218.1"/>
    <property type="molecule type" value="Genomic_DNA"/>
</dbReference>
<dbReference type="RefSeq" id="WP_023785551.1">
    <property type="nucleotide sequence ID" value="NC_022997.1"/>
</dbReference>
<gene>
    <name evidence="4" type="ORF">W911_00505</name>
</gene>
<keyword evidence="1 2" id="KW-0597">Phosphoprotein</keyword>
<evidence type="ECO:0000256" key="1">
    <source>
        <dbReference type="ARBA" id="ARBA00022553"/>
    </source>
</evidence>
<dbReference type="Gene3D" id="3.40.50.2300">
    <property type="match status" value="1"/>
</dbReference>
<evidence type="ECO:0000256" key="2">
    <source>
        <dbReference type="PROSITE-ProRule" id="PRU00169"/>
    </source>
</evidence>
<dbReference type="InterPro" id="IPR001789">
    <property type="entry name" value="Sig_transdc_resp-reg_receiver"/>
</dbReference>
<feature type="domain" description="Response regulatory" evidence="3">
    <location>
        <begin position="7"/>
        <end position="124"/>
    </location>
</feature>
<evidence type="ECO:0000313" key="5">
    <source>
        <dbReference type="Proteomes" id="UP000018542"/>
    </source>
</evidence>
<sequence length="130" mass="14074">MSANDMPVLVVDDYSTMVRIIKKLLKQIGFENVDDAASGEAALQKIKAKEYGLIISDWNMEPMTGYELLKAVRADPAMSKTPFILVTAESKQDNINAAKSAGVSGYIIKPFNEKVLKEKIDAALAAPVAA</sequence>
<accession>V5S9A5</accession>